<dbReference type="GO" id="GO:0008146">
    <property type="term" value="F:sulfotransferase activity"/>
    <property type="evidence" value="ECO:0007669"/>
    <property type="project" value="TreeGrafter"/>
</dbReference>
<dbReference type="GO" id="GO:0061605">
    <property type="term" value="F:molybdopterin-synthase adenylyltransferase activity"/>
    <property type="evidence" value="ECO:0007669"/>
    <property type="project" value="UniProtKB-EC"/>
</dbReference>
<dbReference type="InterPro" id="IPR045886">
    <property type="entry name" value="ThiF/MoeB/HesA"/>
</dbReference>
<organism evidence="14 15">
    <name type="scientific">Desulforhabdus amnigena</name>
    <dbReference type="NCBI Taxonomy" id="40218"/>
    <lineage>
        <taxon>Bacteria</taxon>
        <taxon>Pseudomonadati</taxon>
        <taxon>Thermodesulfobacteriota</taxon>
        <taxon>Syntrophobacteria</taxon>
        <taxon>Syntrophobacterales</taxon>
        <taxon>Syntrophobacteraceae</taxon>
        <taxon>Desulforhabdus</taxon>
    </lineage>
</organism>
<dbReference type="GO" id="GO:0005524">
    <property type="term" value="F:ATP binding"/>
    <property type="evidence" value="ECO:0007669"/>
    <property type="project" value="UniProtKB-KW"/>
</dbReference>
<evidence type="ECO:0000256" key="6">
    <source>
        <dbReference type="ARBA" id="ARBA00055169"/>
    </source>
</evidence>
<comment type="function">
    <text evidence="6">Catalyzes the adenylation by ATP of the carboxyl group of the C-terminal glycine of sulfur carrier protein MoaD.</text>
</comment>
<dbReference type="AlphaFoldDB" id="A0A9W6FSI2"/>
<dbReference type="GO" id="GO:0005829">
    <property type="term" value="C:cytosol"/>
    <property type="evidence" value="ECO:0007669"/>
    <property type="project" value="TreeGrafter"/>
</dbReference>
<keyword evidence="3" id="KW-0547">Nucleotide-binding</keyword>
<dbReference type="CDD" id="cd00757">
    <property type="entry name" value="ThiF_MoeB_HesA_family"/>
    <property type="match status" value="1"/>
</dbReference>
<evidence type="ECO:0000256" key="7">
    <source>
        <dbReference type="ARBA" id="ARBA00063809"/>
    </source>
</evidence>
<comment type="caution">
    <text evidence="14">The sequence shown here is derived from an EMBL/GenBank/DDBJ whole genome shotgun (WGS) entry which is preliminary data.</text>
</comment>
<proteinExistence type="inferred from homology"/>
<dbReference type="InterPro" id="IPR000594">
    <property type="entry name" value="ThiF_NAD_FAD-bd"/>
</dbReference>
<comment type="subunit">
    <text evidence="7">Homodimer. Forms a stable heterotetrameric complex of 2 MoeB and 2 MoaD during adenylation of MoaD.</text>
</comment>
<evidence type="ECO:0000313" key="14">
    <source>
        <dbReference type="EMBL" id="GLI34083.1"/>
    </source>
</evidence>
<gene>
    <name evidence="14" type="ORF">DAMNIGENAA_15160</name>
</gene>
<feature type="domain" description="THIF-type NAD/FAD binding fold" evidence="13">
    <location>
        <begin position="2"/>
        <end position="236"/>
    </location>
</feature>
<keyword evidence="2" id="KW-0808">Transferase</keyword>
<evidence type="ECO:0000313" key="15">
    <source>
        <dbReference type="Proteomes" id="UP001144372"/>
    </source>
</evidence>
<dbReference type="EMBL" id="BSDR01000001">
    <property type="protein sequence ID" value="GLI34083.1"/>
    <property type="molecule type" value="Genomic_DNA"/>
</dbReference>
<dbReference type="FunFam" id="3.40.50.720:FF:000033">
    <property type="entry name" value="Adenylyltransferase and sulfurtransferase MOCS3"/>
    <property type="match status" value="1"/>
</dbReference>
<dbReference type="Gene3D" id="3.40.50.720">
    <property type="entry name" value="NAD(P)-binding Rossmann-like Domain"/>
    <property type="match status" value="1"/>
</dbReference>
<evidence type="ECO:0000256" key="1">
    <source>
        <dbReference type="ARBA" id="ARBA00009919"/>
    </source>
</evidence>
<evidence type="ECO:0000256" key="2">
    <source>
        <dbReference type="ARBA" id="ARBA00022679"/>
    </source>
</evidence>
<keyword evidence="4" id="KW-0067">ATP-binding</keyword>
<evidence type="ECO:0000256" key="11">
    <source>
        <dbReference type="ARBA" id="ARBA00075328"/>
    </source>
</evidence>
<comment type="catalytic activity">
    <reaction evidence="5">
        <text>[molybdopterin-synthase sulfur-carrier protein]-C-terminal Gly-Gly + ATP + H(+) = [molybdopterin-synthase sulfur-carrier protein]-C-terminal Gly-Gly-AMP + diphosphate</text>
        <dbReference type="Rhea" id="RHEA:43616"/>
        <dbReference type="Rhea" id="RHEA-COMP:12159"/>
        <dbReference type="Rhea" id="RHEA-COMP:12202"/>
        <dbReference type="ChEBI" id="CHEBI:15378"/>
        <dbReference type="ChEBI" id="CHEBI:30616"/>
        <dbReference type="ChEBI" id="CHEBI:33019"/>
        <dbReference type="ChEBI" id="CHEBI:90618"/>
        <dbReference type="ChEBI" id="CHEBI:90778"/>
        <dbReference type="EC" id="2.7.7.80"/>
    </reaction>
</comment>
<dbReference type="PANTHER" id="PTHR10953:SF102">
    <property type="entry name" value="ADENYLYLTRANSFERASE AND SULFURTRANSFERASE MOCS3"/>
    <property type="match status" value="1"/>
</dbReference>
<dbReference type="EC" id="2.7.7.80" evidence="8"/>
<keyword evidence="14" id="KW-0548">Nucleotidyltransferase</keyword>
<accession>A0A9W6FSI2</accession>
<evidence type="ECO:0000256" key="5">
    <source>
        <dbReference type="ARBA" id="ARBA00052218"/>
    </source>
</evidence>
<dbReference type="Proteomes" id="UP001144372">
    <property type="component" value="Unassembled WGS sequence"/>
</dbReference>
<evidence type="ECO:0000256" key="4">
    <source>
        <dbReference type="ARBA" id="ARBA00022840"/>
    </source>
</evidence>
<evidence type="ECO:0000256" key="12">
    <source>
        <dbReference type="ARBA" id="ARBA00078531"/>
    </source>
</evidence>
<comment type="similarity">
    <text evidence="1">Belongs to the HesA/MoeB/ThiF family.</text>
</comment>
<name>A0A9W6FSI2_9BACT</name>
<keyword evidence="15" id="KW-1185">Reference proteome</keyword>
<reference evidence="14" key="1">
    <citation type="submission" date="2022-12" db="EMBL/GenBank/DDBJ databases">
        <title>Reference genome sequencing for broad-spectrum identification of bacterial and archaeal isolates by mass spectrometry.</title>
        <authorList>
            <person name="Sekiguchi Y."/>
            <person name="Tourlousse D.M."/>
        </authorList>
    </citation>
    <scope>NUCLEOTIDE SEQUENCE</scope>
    <source>
        <strain evidence="14">ASRB1</strain>
    </source>
</reference>
<protein>
    <recommendedName>
        <fullName evidence="9">Molybdopterin-synthase adenylyltransferase</fullName>
        <ecNumber evidence="8">2.7.7.80</ecNumber>
    </recommendedName>
    <alternativeName>
        <fullName evidence="12">MoaD protein adenylase</fullName>
    </alternativeName>
    <alternativeName>
        <fullName evidence="10">Molybdopterin-converting factor subunit 1 adenylase</fullName>
    </alternativeName>
    <alternativeName>
        <fullName evidence="11">Sulfur carrier protein MoaD adenylyltransferase</fullName>
    </alternativeName>
</protein>
<dbReference type="GO" id="GO:0004792">
    <property type="term" value="F:thiosulfate-cyanide sulfurtransferase activity"/>
    <property type="evidence" value="ECO:0007669"/>
    <property type="project" value="TreeGrafter"/>
</dbReference>
<evidence type="ECO:0000256" key="9">
    <source>
        <dbReference type="ARBA" id="ARBA00073635"/>
    </source>
</evidence>
<dbReference type="SUPFAM" id="SSF69572">
    <property type="entry name" value="Activating enzymes of the ubiquitin-like proteins"/>
    <property type="match status" value="1"/>
</dbReference>
<dbReference type="PANTHER" id="PTHR10953">
    <property type="entry name" value="UBIQUITIN-ACTIVATING ENZYME E1"/>
    <property type="match status" value="1"/>
</dbReference>
<evidence type="ECO:0000256" key="8">
    <source>
        <dbReference type="ARBA" id="ARBA00066884"/>
    </source>
</evidence>
<evidence type="ECO:0000259" key="13">
    <source>
        <dbReference type="Pfam" id="PF00899"/>
    </source>
</evidence>
<evidence type="ECO:0000256" key="3">
    <source>
        <dbReference type="ARBA" id="ARBA00022741"/>
    </source>
</evidence>
<sequence length="256" mass="27923">MYRRNILLKEIGEAGQLKLLQSRVLVIGAGGLGSPALFYLAACGVGEIGIVDGDRVERSNLQRQILHGHADLGKEKTLSALETLSRLRDDLRIELYPFCISEANIDTIIAPYDFVIEATDNFESKFLINDACVNQGKAFSHAGILETYGQTMTIVPGGGPCFRCVFEDVPPPDAVKAAHEAGVLGSLPGVLGTIQATEAIKYLLGRGRLLVGRMLTWDAFSMVFREVKLPGDKRCRVCEMEHQMRNSTQKGGKNDG</sequence>
<evidence type="ECO:0000256" key="10">
    <source>
        <dbReference type="ARBA" id="ARBA00075110"/>
    </source>
</evidence>
<dbReference type="GO" id="GO:0008641">
    <property type="term" value="F:ubiquitin-like modifier activating enzyme activity"/>
    <property type="evidence" value="ECO:0007669"/>
    <property type="project" value="InterPro"/>
</dbReference>
<dbReference type="Pfam" id="PF00899">
    <property type="entry name" value="ThiF"/>
    <property type="match status" value="1"/>
</dbReference>
<dbReference type="InterPro" id="IPR035985">
    <property type="entry name" value="Ubiquitin-activating_enz"/>
</dbReference>